<dbReference type="PROSITE" id="PS50911">
    <property type="entry name" value="CHAP"/>
    <property type="match status" value="1"/>
</dbReference>
<name>A0A1W6MGL8_9FLAO</name>
<protein>
    <submittedName>
        <fullName evidence="2">CHAP domain-containing protein</fullName>
    </submittedName>
</protein>
<dbReference type="PANTHER" id="PTHR30094:SF0">
    <property type="entry name" value="BIFUNCTIONAL GLUTATHIONYLSPERMIDINE SYNTHETASE_AMIDASE-RELATED"/>
    <property type="match status" value="1"/>
</dbReference>
<evidence type="ECO:0000313" key="3">
    <source>
        <dbReference type="Proteomes" id="UP000193431"/>
    </source>
</evidence>
<reference evidence="2 3" key="1">
    <citation type="submission" date="2016-11" db="EMBL/GenBank/DDBJ databases">
        <title>Trade-off between light-utilization and light-protection in marine flavobacteria.</title>
        <authorList>
            <person name="Kumagai Y."/>
        </authorList>
    </citation>
    <scope>NUCLEOTIDE SEQUENCE [LARGE SCALE GENOMIC DNA]</scope>
    <source>
        <strain evidence="2 3">JCM 13191</strain>
    </source>
</reference>
<dbReference type="GO" id="GO:0016874">
    <property type="term" value="F:ligase activity"/>
    <property type="evidence" value="ECO:0007669"/>
    <property type="project" value="TreeGrafter"/>
</dbReference>
<dbReference type="Proteomes" id="UP000193431">
    <property type="component" value="Chromosome"/>
</dbReference>
<dbReference type="Pfam" id="PF05257">
    <property type="entry name" value="CHAP"/>
    <property type="match status" value="1"/>
</dbReference>
<dbReference type="OrthoDB" id="9765517at2"/>
<keyword evidence="3" id="KW-1185">Reference proteome</keyword>
<organism evidence="2 3">
    <name type="scientific">Nonlabens spongiae</name>
    <dbReference type="NCBI Taxonomy" id="331648"/>
    <lineage>
        <taxon>Bacteria</taxon>
        <taxon>Pseudomonadati</taxon>
        <taxon>Bacteroidota</taxon>
        <taxon>Flavobacteriia</taxon>
        <taxon>Flavobacteriales</taxon>
        <taxon>Flavobacteriaceae</taxon>
        <taxon>Nonlabens</taxon>
    </lineage>
</organism>
<dbReference type="SUPFAM" id="SSF54001">
    <property type="entry name" value="Cysteine proteinases"/>
    <property type="match status" value="1"/>
</dbReference>
<sequence length="194" mass="22337">MKKRILVIFGILTLTVIGFFVAKRINLNPNYKVGQKIDELNGVDVYYNGGVGNVSGRRLSDGGYNLGLKYQCVEFVKRYYYEELNHKMPDSYGHAKDFFNSNLKDGEKNKQRNLNQFTNPSKSKPQINDLVVYSGTTMNKYGHVSIISNVSENEIEIIQQNPGPFGKSREKFDLTMENGKWRIKNNRILGWLRK</sequence>
<dbReference type="RefSeq" id="WP_085765555.1">
    <property type="nucleotide sequence ID" value="NZ_CP019344.1"/>
</dbReference>
<dbReference type="Gene3D" id="3.90.1720.10">
    <property type="entry name" value="endopeptidase domain like (from Nostoc punctiforme)"/>
    <property type="match status" value="1"/>
</dbReference>
<dbReference type="AlphaFoldDB" id="A0A1W6MGL8"/>
<proteinExistence type="predicted"/>
<dbReference type="InterPro" id="IPR038765">
    <property type="entry name" value="Papain-like_cys_pep_sf"/>
</dbReference>
<gene>
    <name evidence="2" type="ORF">BST97_01355</name>
</gene>
<dbReference type="InterPro" id="IPR051705">
    <property type="entry name" value="Gsp_Synthetase/Amidase"/>
</dbReference>
<dbReference type="EMBL" id="CP019344">
    <property type="protein sequence ID" value="ARN76754.1"/>
    <property type="molecule type" value="Genomic_DNA"/>
</dbReference>
<dbReference type="PANTHER" id="PTHR30094">
    <property type="entry name" value="BIFUNCTIONAL GLUTATHIONYLSPERMIDINE SYNTHETASE/AMIDASE-RELATED"/>
    <property type="match status" value="1"/>
</dbReference>
<feature type="domain" description="Peptidase C51" evidence="1">
    <location>
        <begin position="47"/>
        <end position="184"/>
    </location>
</feature>
<evidence type="ECO:0000259" key="1">
    <source>
        <dbReference type="PROSITE" id="PS50911"/>
    </source>
</evidence>
<evidence type="ECO:0000313" key="2">
    <source>
        <dbReference type="EMBL" id="ARN76754.1"/>
    </source>
</evidence>
<dbReference type="InterPro" id="IPR007921">
    <property type="entry name" value="CHAP_dom"/>
</dbReference>
<dbReference type="STRING" id="331648.BST97_01355"/>
<accession>A0A1W6MGL8</accession>